<dbReference type="EMBL" id="FRAC01000012">
    <property type="protein sequence ID" value="SHK49307.1"/>
    <property type="molecule type" value="Genomic_DNA"/>
</dbReference>
<accession>A0A1M6SXC0</accession>
<organism evidence="1 2">
    <name type="scientific">Anaerocolumna jejuensis DSM 15929</name>
    <dbReference type="NCBI Taxonomy" id="1121322"/>
    <lineage>
        <taxon>Bacteria</taxon>
        <taxon>Bacillati</taxon>
        <taxon>Bacillota</taxon>
        <taxon>Clostridia</taxon>
        <taxon>Lachnospirales</taxon>
        <taxon>Lachnospiraceae</taxon>
        <taxon>Anaerocolumna</taxon>
    </lineage>
</organism>
<proteinExistence type="predicted"/>
<protein>
    <submittedName>
        <fullName evidence="1">Uncharacterized protein</fullName>
    </submittedName>
</protein>
<evidence type="ECO:0000313" key="2">
    <source>
        <dbReference type="Proteomes" id="UP000184386"/>
    </source>
</evidence>
<keyword evidence="2" id="KW-1185">Reference proteome</keyword>
<dbReference type="Proteomes" id="UP000184386">
    <property type="component" value="Unassembled WGS sequence"/>
</dbReference>
<evidence type="ECO:0000313" key="1">
    <source>
        <dbReference type="EMBL" id="SHK49307.1"/>
    </source>
</evidence>
<dbReference type="STRING" id="1121322.SAMN02745136_02634"/>
<name>A0A1M6SXC0_9FIRM</name>
<dbReference type="AlphaFoldDB" id="A0A1M6SXC0"/>
<gene>
    <name evidence="1" type="ORF">SAMN02745136_02634</name>
</gene>
<sequence length="62" mass="7053">MGNSGVRVRCYKKSILKRNSSTRNVARKSFFSFLKCCIISLIKKMKLFGRNYGGLLYISGGR</sequence>
<reference evidence="1 2" key="1">
    <citation type="submission" date="2016-11" db="EMBL/GenBank/DDBJ databases">
        <authorList>
            <person name="Jaros S."/>
            <person name="Januszkiewicz K."/>
            <person name="Wedrychowicz H."/>
        </authorList>
    </citation>
    <scope>NUCLEOTIDE SEQUENCE [LARGE SCALE GENOMIC DNA]</scope>
    <source>
        <strain evidence="1 2">DSM 15929</strain>
    </source>
</reference>